<evidence type="ECO:0000256" key="2">
    <source>
        <dbReference type="ARBA" id="ARBA00023015"/>
    </source>
</evidence>
<dbReference type="InterPro" id="IPR007627">
    <property type="entry name" value="RNA_pol_sigma70_r2"/>
</dbReference>
<dbReference type="CDD" id="cd06171">
    <property type="entry name" value="Sigma70_r4"/>
    <property type="match status" value="1"/>
</dbReference>
<feature type="domain" description="RNA polymerase sigma factor 70 region 4 type 2" evidence="6">
    <location>
        <begin position="130"/>
        <end position="182"/>
    </location>
</feature>
<comment type="caution">
    <text evidence="7">The sequence shown here is derived from an EMBL/GenBank/DDBJ whole genome shotgun (WGS) entry which is preliminary data.</text>
</comment>
<dbReference type="InterPro" id="IPR014284">
    <property type="entry name" value="RNA_pol_sigma-70_dom"/>
</dbReference>
<evidence type="ECO:0000259" key="6">
    <source>
        <dbReference type="Pfam" id="PF08281"/>
    </source>
</evidence>
<evidence type="ECO:0000256" key="3">
    <source>
        <dbReference type="ARBA" id="ARBA00023082"/>
    </source>
</evidence>
<dbReference type="GO" id="GO:0003677">
    <property type="term" value="F:DNA binding"/>
    <property type="evidence" value="ECO:0007669"/>
    <property type="project" value="InterPro"/>
</dbReference>
<comment type="similarity">
    <text evidence="1">Belongs to the sigma-70 factor family. ECF subfamily.</text>
</comment>
<dbReference type="InterPro" id="IPR013249">
    <property type="entry name" value="RNA_pol_sigma70_r4_t2"/>
</dbReference>
<dbReference type="GO" id="GO:0016987">
    <property type="term" value="F:sigma factor activity"/>
    <property type="evidence" value="ECO:0007669"/>
    <property type="project" value="UniProtKB-KW"/>
</dbReference>
<reference evidence="7" key="1">
    <citation type="submission" date="2020-10" db="EMBL/GenBank/DDBJ databases">
        <authorList>
            <person name="Gilroy R."/>
        </authorList>
    </citation>
    <scope>NUCLEOTIDE SEQUENCE</scope>
    <source>
        <strain evidence="7">D5-748</strain>
    </source>
</reference>
<dbReference type="InterPro" id="IPR039425">
    <property type="entry name" value="RNA_pol_sigma-70-like"/>
</dbReference>
<dbReference type="EMBL" id="JADIMO010000087">
    <property type="protein sequence ID" value="MBO8445381.1"/>
    <property type="molecule type" value="Genomic_DNA"/>
</dbReference>
<reference evidence="7" key="2">
    <citation type="journal article" date="2021" name="PeerJ">
        <title>Extensive microbial diversity within the chicken gut microbiome revealed by metagenomics and culture.</title>
        <authorList>
            <person name="Gilroy R."/>
            <person name="Ravi A."/>
            <person name="Getino M."/>
            <person name="Pursley I."/>
            <person name="Horton D.L."/>
            <person name="Alikhan N.F."/>
            <person name="Baker D."/>
            <person name="Gharbi K."/>
            <person name="Hall N."/>
            <person name="Watson M."/>
            <person name="Adriaenssens E.M."/>
            <person name="Foster-Nyarko E."/>
            <person name="Jarju S."/>
            <person name="Secka A."/>
            <person name="Antonio M."/>
            <person name="Oren A."/>
            <person name="Chaudhuri R.R."/>
            <person name="La Ragione R."/>
            <person name="Hildebrand F."/>
            <person name="Pallen M.J."/>
        </authorList>
    </citation>
    <scope>NUCLEOTIDE SEQUENCE</scope>
    <source>
        <strain evidence="7">D5-748</strain>
    </source>
</reference>
<dbReference type="PANTHER" id="PTHR43133">
    <property type="entry name" value="RNA POLYMERASE ECF-TYPE SIGMA FACTO"/>
    <property type="match status" value="1"/>
</dbReference>
<accession>A0A9D9HBG3</accession>
<evidence type="ECO:0000259" key="5">
    <source>
        <dbReference type="Pfam" id="PF04542"/>
    </source>
</evidence>
<dbReference type="SUPFAM" id="SSF88659">
    <property type="entry name" value="Sigma3 and sigma4 domains of RNA polymerase sigma factors"/>
    <property type="match status" value="1"/>
</dbReference>
<keyword evidence="3" id="KW-0731">Sigma factor</keyword>
<dbReference type="Gene3D" id="1.10.10.10">
    <property type="entry name" value="Winged helix-like DNA-binding domain superfamily/Winged helix DNA-binding domain"/>
    <property type="match status" value="1"/>
</dbReference>
<dbReference type="InterPro" id="IPR013325">
    <property type="entry name" value="RNA_pol_sigma_r2"/>
</dbReference>
<dbReference type="Pfam" id="PF08281">
    <property type="entry name" value="Sigma70_r4_2"/>
    <property type="match status" value="1"/>
</dbReference>
<dbReference type="Gene3D" id="1.10.1740.10">
    <property type="match status" value="1"/>
</dbReference>
<dbReference type="PANTHER" id="PTHR43133:SF46">
    <property type="entry name" value="RNA POLYMERASE SIGMA-70 FACTOR ECF SUBFAMILY"/>
    <property type="match status" value="1"/>
</dbReference>
<keyword evidence="4" id="KW-0804">Transcription</keyword>
<dbReference type="AlphaFoldDB" id="A0A9D9HBG3"/>
<keyword evidence="2" id="KW-0805">Transcription regulation</keyword>
<name>A0A9D9HBG3_9BACT</name>
<feature type="domain" description="RNA polymerase sigma-70 region 2" evidence="5">
    <location>
        <begin position="36"/>
        <end position="102"/>
    </location>
</feature>
<evidence type="ECO:0000256" key="4">
    <source>
        <dbReference type="ARBA" id="ARBA00023163"/>
    </source>
</evidence>
<dbReference type="Pfam" id="PF04542">
    <property type="entry name" value="Sigma70_r2"/>
    <property type="match status" value="1"/>
</dbReference>
<proteinExistence type="inferred from homology"/>
<evidence type="ECO:0000313" key="7">
    <source>
        <dbReference type="EMBL" id="MBO8445381.1"/>
    </source>
</evidence>
<dbReference type="NCBIfam" id="TIGR02937">
    <property type="entry name" value="sigma70-ECF"/>
    <property type="match status" value="1"/>
</dbReference>
<dbReference type="InterPro" id="IPR013324">
    <property type="entry name" value="RNA_pol_sigma_r3/r4-like"/>
</dbReference>
<dbReference type="SUPFAM" id="SSF88946">
    <property type="entry name" value="Sigma2 domain of RNA polymerase sigma factors"/>
    <property type="match status" value="1"/>
</dbReference>
<dbReference type="Proteomes" id="UP000823619">
    <property type="component" value="Unassembled WGS sequence"/>
</dbReference>
<evidence type="ECO:0000313" key="8">
    <source>
        <dbReference type="Proteomes" id="UP000823619"/>
    </source>
</evidence>
<protein>
    <submittedName>
        <fullName evidence="7">RNA polymerase sigma factor</fullName>
    </submittedName>
</protein>
<dbReference type="InterPro" id="IPR036388">
    <property type="entry name" value="WH-like_DNA-bd_sf"/>
</dbReference>
<dbReference type="GO" id="GO:0006352">
    <property type="term" value="P:DNA-templated transcription initiation"/>
    <property type="evidence" value="ECO:0007669"/>
    <property type="project" value="InterPro"/>
</dbReference>
<evidence type="ECO:0000256" key="1">
    <source>
        <dbReference type="ARBA" id="ARBA00010641"/>
    </source>
</evidence>
<gene>
    <name evidence="7" type="ORF">IAC23_06780</name>
</gene>
<organism evidence="7 8">
    <name type="scientific">Candidatus Cryptobacteroides merdavium</name>
    <dbReference type="NCBI Taxonomy" id="2840769"/>
    <lineage>
        <taxon>Bacteria</taxon>
        <taxon>Pseudomonadati</taxon>
        <taxon>Bacteroidota</taxon>
        <taxon>Bacteroidia</taxon>
        <taxon>Bacteroidales</taxon>
        <taxon>Candidatus Cryptobacteroides</taxon>
    </lineage>
</organism>
<sequence>MCIRNLASGDCTVTVNLEHELIDRCIKGDRMAQKALYDRLASRMFPVCIRYVGERNAAEDIMQEGFVTLFTRLETFKGDGSFEGWARKIFVNTALMYLRKKDALKMSDELETARNLSTDISSQMDNIGYKELMKLITSLPTGFRTVFNMYVIEGYSHKEIADMLNISETTSRTQLSRARVWLQNKIKEMKKDA</sequence>